<dbReference type="InterPro" id="IPR001356">
    <property type="entry name" value="HD"/>
</dbReference>
<organism evidence="4 5">
    <name type="scientific">Elaeophora elaphi</name>
    <dbReference type="NCBI Taxonomy" id="1147741"/>
    <lineage>
        <taxon>Eukaryota</taxon>
        <taxon>Metazoa</taxon>
        <taxon>Ecdysozoa</taxon>
        <taxon>Nematoda</taxon>
        <taxon>Chromadorea</taxon>
        <taxon>Rhabditida</taxon>
        <taxon>Spirurina</taxon>
        <taxon>Spiruromorpha</taxon>
        <taxon>Filarioidea</taxon>
        <taxon>Onchocercidae</taxon>
        <taxon>Elaeophora</taxon>
    </lineage>
</organism>
<accession>A0A0R3RTM9</accession>
<dbReference type="InterPro" id="IPR009057">
    <property type="entry name" value="Homeodomain-like_sf"/>
</dbReference>
<evidence type="ECO:0000313" key="5">
    <source>
        <dbReference type="WBParaSite" id="EEL_0000533501-mRNA-1"/>
    </source>
</evidence>
<evidence type="ECO:0000259" key="3">
    <source>
        <dbReference type="PROSITE" id="PS50071"/>
    </source>
</evidence>
<dbReference type="PROSITE" id="PS50071">
    <property type="entry name" value="HOMEOBOX_2"/>
    <property type="match status" value="1"/>
</dbReference>
<evidence type="ECO:0000256" key="1">
    <source>
        <dbReference type="ARBA" id="ARBA00004123"/>
    </source>
</evidence>
<dbReference type="Proteomes" id="UP000050640">
    <property type="component" value="Unplaced"/>
</dbReference>
<dbReference type="Gene3D" id="1.10.10.60">
    <property type="entry name" value="Homeodomain-like"/>
    <property type="match status" value="1"/>
</dbReference>
<dbReference type="SUPFAM" id="SSF46689">
    <property type="entry name" value="Homeodomain-like"/>
    <property type="match status" value="1"/>
</dbReference>
<dbReference type="GO" id="GO:0005634">
    <property type="term" value="C:nucleus"/>
    <property type="evidence" value="ECO:0007669"/>
    <property type="project" value="UniProtKB-SubCell"/>
</dbReference>
<keyword evidence="4" id="KW-1185">Reference proteome</keyword>
<feature type="DNA-binding region" description="Homeobox" evidence="2">
    <location>
        <begin position="3"/>
        <end position="33"/>
    </location>
</feature>
<evidence type="ECO:0000313" key="4">
    <source>
        <dbReference type="Proteomes" id="UP000050640"/>
    </source>
</evidence>
<feature type="domain" description="Homeobox" evidence="3">
    <location>
        <begin position="1"/>
        <end position="32"/>
    </location>
</feature>
<proteinExistence type="predicted"/>
<dbReference type="GO" id="GO:0003677">
    <property type="term" value="F:DNA binding"/>
    <property type="evidence" value="ECO:0007669"/>
    <property type="project" value="UniProtKB-UniRule"/>
</dbReference>
<protein>
    <submittedName>
        <fullName evidence="5">Homeobox domain-containing protein</fullName>
    </submittedName>
</protein>
<keyword evidence="2" id="KW-0539">Nucleus</keyword>
<comment type="subcellular location">
    <subcellularLocation>
        <location evidence="1 2">Nucleus</location>
    </subcellularLocation>
</comment>
<dbReference type="AlphaFoldDB" id="A0A0R3RTM9"/>
<keyword evidence="2" id="KW-0371">Homeobox</keyword>
<sequence length="66" mass="7758">MKIIWYLLSGISYKRLKFQVWFQNRRTKWRKKEAADNALVKRGETLDSAGRPQQLRGLTSFLSPSS</sequence>
<dbReference type="WBParaSite" id="EEL_0000533501-mRNA-1">
    <property type="protein sequence ID" value="EEL_0000533501-mRNA-1"/>
    <property type="gene ID" value="EEL_0000533501"/>
</dbReference>
<name>A0A0R3RTM9_9BILA</name>
<keyword evidence="2" id="KW-0238">DNA-binding</keyword>
<evidence type="ECO:0000256" key="2">
    <source>
        <dbReference type="PROSITE-ProRule" id="PRU00108"/>
    </source>
</evidence>
<reference evidence="5" key="1">
    <citation type="submission" date="2017-02" db="UniProtKB">
        <authorList>
            <consortium name="WormBaseParasite"/>
        </authorList>
    </citation>
    <scope>IDENTIFICATION</scope>
</reference>